<evidence type="ECO:0000256" key="5">
    <source>
        <dbReference type="ARBA" id="ARBA00011738"/>
    </source>
</evidence>
<feature type="binding site" evidence="17">
    <location>
        <position position="65"/>
    </location>
    <ligand>
        <name>Mg(2+)</name>
        <dbReference type="ChEBI" id="CHEBI:18420"/>
        <label>1</label>
    </ligand>
</feature>
<evidence type="ECO:0000256" key="7">
    <source>
        <dbReference type="ARBA" id="ARBA00022679"/>
    </source>
</evidence>
<evidence type="ECO:0000256" key="15">
    <source>
        <dbReference type="ARBA" id="ARBA00033137"/>
    </source>
</evidence>
<comment type="subcellular location">
    <subcellularLocation>
        <location evidence="1 17">Cell membrane</location>
        <topology evidence="1 17">Multi-pass membrane protein</topology>
    </subcellularLocation>
</comment>
<feature type="binding site" evidence="17">
    <location>
        <position position="86"/>
    </location>
    <ligand>
        <name>Mg(2+)</name>
        <dbReference type="ChEBI" id="CHEBI:18420"/>
        <label>1</label>
    </ligand>
</feature>
<comment type="pathway">
    <text evidence="3">Lipid metabolism.</text>
</comment>
<evidence type="ECO:0000256" key="16">
    <source>
        <dbReference type="ARBA" id="ARBA00048865"/>
    </source>
</evidence>
<evidence type="ECO:0000256" key="11">
    <source>
        <dbReference type="ARBA" id="ARBA00022989"/>
    </source>
</evidence>
<comment type="catalytic activity">
    <reaction evidence="13 17">
        <text>1,2-di-(9Z-octadecenoyl)-sn-glycero-3-cytidine-5'-diphosphate + 1D-myo-inositol 3-phosphate = 1,2-di-(9Z-octadecenoyl)-sn-glycero-3-phospho-(1D-myo-inositol-3-phosphate) + CMP + H(+)</text>
        <dbReference type="Rhea" id="RHEA:61216"/>
        <dbReference type="ChEBI" id="CHEBI:15378"/>
        <dbReference type="ChEBI" id="CHEBI:58401"/>
        <dbReference type="ChEBI" id="CHEBI:60377"/>
        <dbReference type="ChEBI" id="CHEBI:85356"/>
        <dbReference type="ChEBI" id="CHEBI:144472"/>
    </reaction>
</comment>
<keyword evidence="17" id="KW-0444">Lipid biosynthesis</keyword>
<organism evidence="19 20">
    <name type="scientific">Lipingzhangella rawalii</name>
    <dbReference type="NCBI Taxonomy" id="2055835"/>
    <lineage>
        <taxon>Bacteria</taxon>
        <taxon>Bacillati</taxon>
        <taxon>Actinomycetota</taxon>
        <taxon>Actinomycetes</taxon>
        <taxon>Streptosporangiales</taxon>
        <taxon>Nocardiopsidaceae</taxon>
        <taxon>Lipingzhangella</taxon>
    </lineage>
</organism>
<keyword evidence="6 17" id="KW-1003">Cell membrane</keyword>
<dbReference type="Pfam" id="PF01066">
    <property type="entry name" value="CDP-OH_P_transf"/>
    <property type="match status" value="1"/>
</dbReference>
<keyword evidence="10 17" id="KW-0460">Magnesium</keyword>
<evidence type="ECO:0000256" key="6">
    <source>
        <dbReference type="ARBA" id="ARBA00022475"/>
    </source>
</evidence>
<feature type="transmembrane region" description="Helical" evidence="17">
    <location>
        <begin position="88"/>
        <end position="107"/>
    </location>
</feature>
<keyword evidence="17" id="KW-1208">Phospholipid metabolism</keyword>
<evidence type="ECO:0000256" key="2">
    <source>
        <dbReference type="ARBA" id="ARBA00004805"/>
    </source>
</evidence>
<evidence type="ECO:0000256" key="13">
    <source>
        <dbReference type="ARBA" id="ARBA00023935"/>
    </source>
</evidence>
<feature type="binding site" evidence="17">
    <location>
        <position position="69"/>
    </location>
    <ligand>
        <name>a CDP-1,2-diacyl-sn-glycerol</name>
        <dbReference type="ChEBI" id="CHEBI:58332"/>
    </ligand>
</feature>
<comment type="catalytic activity">
    <reaction evidence="16 17">
        <text>a CDP-1,2-diacyl-sn-glycerol + 1D-myo-inositol 3-phosphate = a 1,2-diacyl-sn-glycero-3-phospho-(1D-myo-inositol-3-phosphate) + CMP + H(+)</text>
        <dbReference type="Rhea" id="RHEA:60504"/>
        <dbReference type="ChEBI" id="CHEBI:15378"/>
        <dbReference type="ChEBI" id="CHEBI:58088"/>
        <dbReference type="ChEBI" id="CHEBI:58332"/>
        <dbReference type="ChEBI" id="CHEBI:58401"/>
        <dbReference type="ChEBI" id="CHEBI:60377"/>
    </reaction>
</comment>
<feature type="active site" description="Proton acceptor" evidence="17">
    <location>
        <position position="90"/>
    </location>
</feature>
<comment type="similarity">
    <text evidence="4 17 18">Belongs to the CDP-alcohol phosphatidyltransferase class-I family.</text>
</comment>
<dbReference type="PROSITE" id="PS00379">
    <property type="entry name" value="CDP_ALCOHOL_P_TRANSF"/>
    <property type="match status" value="1"/>
</dbReference>
<evidence type="ECO:0000256" key="17">
    <source>
        <dbReference type="HAMAP-Rule" id="MF_02241"/>
    </source>
</evidence>
<gene>
    <name evidence="19" type="ORF">RIF23_13505</name>
</gene>
<keyword evidence="20" id="KW-1185">Reference proteome</keyword>
<comment type="pathway">
    <text evidence="2 17">Phospholipid metabolism; phosphatidylinositol phosphate biosynthesis.</text>
</comment>
<evidence type="ECO:0000256" key="1">
    <source>
        <dbReference type="ARBA" id="ARBA00004651"/>
    </source>
</evidence>
<keyword evidence="7 17" id="KW-0808">Transferase</keyword>
<dbReference type="NCBIfam" id="NF045883">
    <property type="entry name" value="PIPSynth"/>
    <property type="match status" value="1"/>
</dbReference>
<keyword evidence="17" id="KW-0594">Phospholipid biosynthesis</keyword>
<protein>
    <recommendedName>
        <fullName evidence="14 17">Phosphatidylinositol phosphate synthase</fullName>
        <shortName evidence="17">PIP synthase</shortName>
        <ecNumber evidence="17">2.7.8.-</ecNumber>
    </recommendedName>
    <alternativeName>
        <fullName evidence="15 17">CDP-diacylglycerol--D-myo-inositol-3-phosphate 3-phosphatidyltransferase</fullName>
    </alternativeName>
</protein>
<proteinExistence type="inferred from homology"/>
<accession>A0ABU2H7M7</accession>
<comment type="function">
    <text evidence="17">Catalyzes the conjugation of the 1'-hydroxyl group of D-myo-inositol-3-phosphate (also named L-myo-inositol-1-phosphate) with a lipid tail of cytidine diphosphate diacylglycerol (CDP-DAG), forming phosphatidylinositol phosphate (PIP) and CMP. PIP is a precursor of phosphatidylinositol (PI) which is an essential lipid required for cell wall formation.</text>
</comment>
<dbReference type="GO" id="GO:0016740">
    <property type="term" value="F:transferase activity"/>
    <property type="evidence" value="ECO:0007669"/>
    <property type="project" value="UniProtKB-KW"/>
</dbReference>
<evidence type="ECO:0000256" key="10">
    <source>
        <dbReference type="ARBA" id="ARBA00022842"/>
    </source>
</evidence>
<keyword evidence="8 17" id="KW-0812">Transmembrane</keyword>
<reference evidence="20" key="1">
    <citation type="submission" date="2023-07" db="EMBL/GenBank/DDBJ databases">
        <title>Novel species in the genus Lipingzhangella isolated from Sambhar Salt Lake.</title>
        <authorList>
            <person name="Jiya N."/>
            <person name="Kajale S."/>
            <person name="Sharma A."/>
        </authorList>
    </citation>
    <scope>NUCLEOTIDE SEQUENCE [LARGE SCALE GENOMIC DNA]</scope>
    <source>
        <strain evidence="20">LS1_29</strain>
    </source>
</reference>
<evidence type="ECO:0000256" key="3">
    <source>
        <dbReference type="ARBA" id="ARBA00005189"/>
    </source>
</evidence>
<dbReference type="HAMAP" id="MF_02241">
    <property type="entry name" value="PIP_synthase"/>
    <property type="match status" value="1"/>
</dbReference>
<dbReference type="InterPro" id="IPR044268">
    <property type="entry name" value="PIP_synthase_PgsA1"/>
</dbReference>
<dbReference type="EMBL" id="JAVLVT010000005">
    <property type="protein sequence ID" value="MDS1271313.1"/>
    <property type="molecule type" value="Genomic_DNA"/>
</dbReference>
<keyword evidence="17" id="KW-0443">Lipid metabolism</keyword>
<evidence type="ECO:0000313" key="20">
    <source>
        <dbReference type="Proteomes" id="UP001250214"/>
    </source>
</evidence>
<dbReference type="EC" id="2.7.8.-" evidence="17"/>
<evidence type="ECO:0000256" key="8">
    <source>
        <dbReference type="ARBA" id="ARBA00022692"/>
    </source>
</evidence>
<sequence length="207" mass="21963">MLRNLRPVVASTLDPVGRALARVGLTPNAVTVLGSVGVLTSALVLYPRGELLLGTLLVTFFTLFDMLDGAVARARTRDNEFGAFLDSFMDRLSDAGILCGLLLWFIGGGNSPVLTLVTLFCLVAGFGVSYVKARAEGLGVRCDVGIAERTERLVIVLTAAGLEGMGVPYALPTGLWLLALLSVVTIGQRLLETHNRLGGAERRPTSH</sequence>
<evidence type="ECO:0000256" key="18">
    <source>
        <dbReference type="RuleBase" id="RU003750"/>
    </source>
</evidence>
<dbReference type="InterPro" id="IPR048254">
    <property type="entry name" value="CDP_ALCOHOL_P_TRANSF_CS"/>
</dbReference>
<feature type="binding site" evidence="17">
    <location>
        <begin position="28"/>
        <end position="31"/>
    </location>
    <ligand>
        <name>a CDP-1,2-diacyl-sn-glycerol</name>
        <dbReference type="ChEBI" id="CHEBI:58332"/>
    </ligand>
</feature>
<comment type="caution">
    <text evidence="17">Lacks conserved residue(s) required for the propagation of feature annotation.</text>
</comment>
<evidence type="ECO:0000256" key="9">
    <source>
        <dbReference type="ARBA" id="ARBA00022723"/>
    </source>
</evidence>
<dbReference type="Proteomes" id="UP001250214">
    <property type="component" value="Unassembled WGS sequence"/>
</dbReference>
<feature type="transmembrane region" description="Helical" evidence="17">
    <location>
        <begin position="175"/>
        <end position="191"/>
    </location>
</feature>
<feature type="binding site" evidence="17">
    <location>
        <position position="90"/>
    </location>
    <ligand>
        <name>Mg(2+)</name>
        <dbReference type="ChEBI" id="CHEBI:18420"/>
        <label>2</label>
    </ligand>
</feature>
<evidence type="ECO:0000256" key="14">
    <source>
        <dbReference type="ARBA" id="ARBA00024082"/>
    </source>
</evidence>
<comment type="cofactor">
    <cofactor evidence="17">
        <name>Mg(2+)</name>
        <dbReference type="ChEBI" id="CHEBI:18420"/>
    </cofactor>
    <text evidence="17">Contains a di-nuclear catalytic Mg(2+) center.</text>
</comment>
<keyword evidence="12 17" id="KW-0472">Membrane</keyword>
<feature type="binding site" evidence="17">
    <location>
        <position position="68"/>
    </location>
    <ligand>
        <name>Mg(2+)</name>
        <dbReference type="ChEBI" id="CHEBI:18420"/>
        <label>1</label>
    </ligand>
</feature>
<comment type="caution">
    <text evidence="19">The sequence shown here is derived from an EMBL/GenBank/DDBJ whole genome shotgun (WGS) entry which is preliminary data.</text>
</comment>
<dbReference type="InterPro" id="IPR043130">
    <property type="entry name" value="CDP-OH_PTrfase_TM_dom"/>
</dbReference>
<dbReference type="RefSeq" id="WP_310912839.1">
    <property type="nucleotide sequence ID" value="NZ_JAVLVT010000005.1"/>
</dbReference>
<feature type="binding site" evidence="17">
    <location>
        <position position="65"/>
    </location>
    <ligand>
        <name>Mg(2+)</name>
        <dbReference type="ChEBI" id="CHEBI:18420"/>
        <label>2</label>
    </ligand>
</feature>
<comment type="subunit">
    <text evidence="5 17">Homodimer.</text>
</comment>
<feature type="binding site" evidence="17">
    <location>
        <position position="86"/>
    </location>
    <ligand>
        <name>Mg(2+)</name>
        <dbReference type="ChEBI" id="CHEBI:18420"/>
        <label>2</label>
    </ligand>
</feature>
<evidence type="ECO:0000313" key="19">
    <source>
        <dbReference type="EMBL" id="MDS1271313.1"/>
    </source>
</evidence>
<feature type="binding site" evidence="17">
    <location>
        <position position="73"/>
    </location>
    <ligand>
        <name>a CDP-1,2-diacyl-sn-glycerol</name>
        <dbReference type="ChEBI" id="CHEBI:58332"/>
    </ligand>
</feature>
<keyword evidence="11 17" id="KW-1133">Transmembrane helix</keyword>
<keyword evidence="9 17" id="KW-0479">Metal-binding</keyword>
<evidence type="ECO:0000256" key="4">
    <source>
        <dbReference type="ARBA" id="ARBA00010441"/>
    </source>
</evidence>
<dbReference type="Gene3D" id="1.20.120.1760">
    <property type="match status" value="1"/>
</dbReference>
<feature type="transmembrane region" description="Helical" evidence="17">
    <location>
        <begin position="51"/>
        <end position="67"/>
    </location>
</feature>
<name>A0ABU2H7M7_9ACTN</name>
<evidence type="ECO:0000256" key="12">
    <source>
        <dbReference type="ARBA" id="ARBA00023136"/>
    </source>
</evidence>
<feature type="transmembrane region" description="Helical" evidence="17">
    <location>
        <begin position="20"/>
        <end position="45"/>
    </location>
</feature>
<dbReference type="InterPro" id="IPR000462">
    <property type="entry name" value="CDP-OH_P_trans"/>
</dbReference>